<dbReference type="InterPro" id="IPR051050">
    <property type="entry name" value="Lipid_II_flippase_MurJ/MviN"/>
</dbReference>
<comment type="subcellular location">
    <subcellularLocation>
        <location evidence="1">Cell membrane</location>
        <topology evidence="1">Multi-pass membrane protein</topology>
    </subcellularLocation>
</comment>
<feature type="transmembrane region" description="Helical" evidence="8">
    <location>
        <begin position="186"/>
        <end position="206"/>
    </location>
</feature>
<feature type="transmembrane region" description="Helical" evidence="8">
    <location>
        <begin position="55"/>
        <end position="78"/>
    </location>
</feature>
<feature type="transmembrane region" description="Helical" evidence="8">
    <location>
        <begin position="382"/>
        <end position="402"/>
    </location>
</feature>
<feature type="transmembrane region" description="Helical" evidence="8">
    <location>
        <begin position="159"/>
        <end position="180"/>
    </location>
</feature>
<dbReference type="EMBL" id="MGIZ01000017">
    <property type="protein sequence ID" value="OGM99527.1"/>
    <property type="molecule type" value="Genomic_DNA"/>
</dbReference>
<organism evidence="9 10">
    <name type="scientific">Candidatus Yanofskybacteria bacterium RIFCSPHIGHO2_01_FULL_39_8b</name>
    <dbReference type="NCBI Taxonomy" id="1802659"/>
    <lineage>
        <taxon>Bacteria</taxon>
        <taxon>Candidatus Yanofskyibacteriota</taxon>
    </lineage>
</organism>
<feature type="transmembrane region" description="Helical" evidence="8">
    <location>
        <begin position="354"/>
        <end position="375"/>
    </location>
</feature>
<evidence type="ECO:0000256" key="7">
    <source>
        <dbReference type="ARBA" id="ARBA00023136"/>
    </source>
</evidence>
<feature type="transmembrane region" description="Helical" evidence="8">
    <location>
        <begin position="408"/>
        <end position="429"/>
    </location>
</feature>
<accession>A0A1F8EFW3</accession>
<dbReference type="PANTHER" id="PTHR47019:SF1">
    <property type="entry name" value="LIPID II FLIPPASE MURJ"/>
    <property type="match status" value="1"/>
</dbReference>
<keyword evidence="5" id="KW-0573">Peptidoglycan synthesis</keyword>
<evidence type="ECO:0000313" key="10">
    <source>
        <dbReference type="Proteomes" id="UP000177594"/>
    </source>
</evidence>
<feature type="transmembrane region" description="Helical" evidence="8">
    <location>
        <begin position="244"/>
        <end position="268"/>
    </location>
</feature>
<evidence type="ECO:0000256" key="6">
    <source>
        <dbReference type="ARBA" id="ARBA00022989"/>
    </source>
</evidence>
<keyword evidence="6 8" id="KW-1133">Transmembrane helix</keyword>
<feature type="transmembrane region" description="Helical" evidence="8">
    <location>
        <begin position="98"/>
        <end position="120"/>
    </location>
</feature>
<keyword evidence="4" id="KW-0133">Cell shape</keyword>
<evidence type="ECO:0000256" key="1">
    <source>
        <dbReference type="ARBA" id="ARBA00004651"/>
    </source>
</evidence>
<proteinExistence type="predicted"/>
<dbReference type="Pfam" id="PF03023">
    <property type="entry name" value="MurJ"/>
    <property type="match status" value="1"/>
</dbReference>
<reference evidence="9 10" key="1">
    <citation type="journal article" date="2016" name="Nat. Commun.">
        <title>Thousands of microbial genomes shed light on interconnected biogeochemical processes in an aquifer system.</title>
        <authorList>
            <person name="Anantharaman K."/>
            <person name="Brown C.T."/>
            <person name="Hug L.A."/>
            <person name="Sharon I."/>
            <person name="Castelle C.J."/>
            <person name="Probst A.J."/>
            <person name="Thomas B.C."/>
            <person name="Singh A."/>
            <person name="Wilkins M.J."/>
            <person name="Karaoz U."/>
            <person name="Brodie E.L."/>
            <person name="Williams K.H."/>
            <person name="Hubbard S.S."/>
            <person name="Banfield J.F."/>
        </authorList>
    </citation>
    <scope>NUCLEOTIDE SEQUENCE [LARGE SCALE GENOMIC DNA]</scope>
</reference>
<protein>
    <submittedName>
        <fullName evidence="9">Murein biosynthesis integral membrane protein MurJ</fullName>
    </submittedName>
</protein>
<dbReference type="PRINTS" id="PR01806">
    <property type="entry name" value="VIRFACTRMVIN"/>
</dbReference>
<dbReference type="GO" id="GO:0009252">
    <property type="term" value="P:peptidoglycan biosynthetic process"/>
    <property type="evidence" value="ECO:0007669"/>
    <property type="project" value="UniProtKB-KW"/>
</dbReference>
<evidence type="ECO:0000256" key="8">
    <source>
        <dbReference type="SAM" id="Phobius"/>
    </source>
</evidence>
<gene>
    <name evidence="9" type="ORF">A2817_02380</name>
</gene>
<feature type="transmembrane region" description="Helical" evidence="8">
    <location>
        <begin position="7"/>
        <end position="28"/>
    </location>
</feature>
<keyword evidence="7 8" id="KW-0472">Membrane</keyword>
<name>A0A1F8EFW3_9BACT</name>
<keyword evidence="3 8" id="KW-0812">Transmembrane</keyword>
<dbReference type="GO" id="GO:0008360">
    <property type="term" value="P:regulation of cell shape"/>
    <property type="evidence" value="ECO:0007669"/>
    <property type="project" value="UniProtKB-KW"/>
</dbReference>
<dbReference type="GO" id="GO:0005886">
    <property type="term" value="C:plasma membrane"/>
    <property type="evidence" value="ECO:0007669"/>
    <property type="project" value="UniProtKB-SubCell"/>
</dbReference>
<dbReference type="PANTHER" id="PTHR47019">
    <property type="entry name" value="LIPID II FLIPPASE MURJ"/>
    <property type="match status" value="1"/>
</dbReference>
<dbReference type="NCBIfam" id="TIGR01695">
    <property type="entry name" value="murJ_mviN"/>
    <property type="match status" value="1"/>
</dbReference>
<evidence type="ECO:0000256" key="2">
    <source>
        <dbReference type="ARBA" id="ARBA00022475"/>
    </source>
</evidence>
<evidence type="ECO:0000256" key="5">
    <source>
        <dbReference type="ARBA" id="ARBA00022984"/>
    </source>
</evidence>
<evidence type="ECO:0000313" key="9">
    <source>
        <dbReference type="EMBL" id="OGM99527.1"/>
    </source>
</evidence>
<feature type="transmembrane region" description="Helical" evidence="8">
    <location>
        <begin position="274"/>
        <end position="291"/>
    </location>
</feature>
<dbReference type="Proteomes" id="UP000177594">
    <property type="component" value="Unassembled WGS sequence"/>
</dbReference>
<evidence type="ECO:0000256" key="4">
    <source>
        <dbReference type="ARBA" id="ARBA00022960"/>
    </source>
</evidence>
<comment type="caution">
    <text evidence="9">The sequence shown here is derived from an EMBL/GenBank/DDBJ whole genome shotgun (WGS) entry which is preliminary data.</text>
</comment>
<keyword evidence="2" id="KW-1003">Cell membrane</keyword>
<evidence type="ECO:0000256" key="3">
    <source>
        <dbReference type="ARBA" id="ARBA00022692"/>
    </source>
</evidence>
<dbReference type="AlphaFoldDB" id="A0A1F8EFW3"/>
<sequence>MKKILKLAPSGSIILGLTTLISYILGLLRDRIFAQTFGASRALDVYNAAFLIPDLLFNILIASGIAAAFVPIFLELFYRDKQKAYEYTNSAISGATGLMLFSAIIIFIFADSIAFLAAPGFSGEDLALVAKILRILAISPILFGISNTLGAMLIAKERFLFYGLSPVFYNLGIIGGTIVLAPRLGITGVAIGTVVGAFFHLLVRIIDALYSGFKFKMNFQFKTEEFKKTVKLMLPKMFGHPVELAMFWGFTTIASTLGAGSIAIMNFARNFQSVPVSLIGITFSTTAFPAMAKAISNHSKEEFKKTLKNSFWLILGGSTVAAIFTFIIREPLIRMVLGGGNFTEEAISKTATTLGMLTLAIPTESLVHLLARAFYATKNTTIPVVISIIGLIIAISGGYFLAPSIGIASIPLSFFAASFIEVLLLLILLPSRLKQLPSHLEIDIELGQHQP</sequence>
<feature type="transmembrane region" description="Helical" evidence="8">
    <location>
        <begin position="132"/>
        <end position="152"/>
    </location>
</feature>
<dbReference type="GO" id="GO:0015648">
    <property type="term" value="F:lipid-linked peptidoglycan transporter activity"/>
    <property type="evidence" value="ECO:0007669"/>
    <property type="project" value="TreeGrafter"/>
</dbReference>
<dbReference type="InterPro" id="IPR004268">
    <property type="entry name" value="MurJ"/>
</dbReference>
<dbReference type="GO" id="GO:0034204">
    <property type="term" value="P:lipid translocation"/>
    <property type="evidence" value="ECO:0007669"/>
    <property type="project" value="TreeGrafter"/>
</dbReference>
<feature type="transmembrane region" description="Helical" evidence="8">
    <location>
        <begin position="311"/>
        <end position="328"/>
    </location>
</feature>